<dbReference type="InterPro" id="IPR022385">
    <property type="entry name" value="Rhs_assc_core"/>
</dbReference>
<protein>
    <submittedName>
        <fullName evidence="2">RHS repeat-associated core domain-containing protein</fullName>
    </submittedName>
</protein>
<dbReference type="InterPro" id="IPR050708">
    <property type="entry name" value="T6SS_VgrG/RHS"/>
</dbReference>
<proteinExistence type="predicted"/>
<accession>A0ABZ2N551</accession>
<evidence type="ECO:0000313" key="3">
    <source>
        <dbReference type="Proteomes" id="UP001387364"/>
    </source>
</evidence>
<dbReference type="Proteomes" id="UP001387364">
    <property type="component" value="Chromosome"/>
</dbReference>
<reference evidence="2 3" key="1">
    <citation type="submission" date="2024-02" db="EMBL/GenBank/DDBJ databases">
        <title>Seven novel Bacillus-like species.</title>
        <authorList>
            <person name="Liu G."/>
        </authorList>
    </citation>
    <scope>NUCLEOTIDE SEQUENCE [LARGE SCALE GENOMIC DNA]</scope>
    <source>
        <strain evidence="2 3">FJAT-52991</strain>
    </source>
</reference>
<keyword evidence="3" id="KW-1185">Reference proteome</keyword>
<evidence type="ECO:0000313" key="2">
    <source>
        <dbReference type="EMBL" id="WXB92521.1"/>
    </source>
</evidence>
<sequence length="159" mass="18110">MARYDAWGNILSKSGAMVNVNPYRYASYRHDNETGLYYLMARYYDPKEGIFLSIDPQPGEANAPISQHPYVYVQNNPVMLDDPDGEHPLVAVLVYTGGRYVVKYVAKKGVKYAAKKYKGKIYKVGKHSRIKNVTKKRSVTNRETQVSHKSFGKNLERNG</sequence>
<organism evidence="2 3">
    <name type="scientific">Bacillus kandeliae</name>
    <dbReference type="NCBI Taxonomy" id="3129297"/>
    <lineage>
        <taxon>Bacteria</taxon>
        <taxon>Bacillati</taxon>
        <taxon>Bacillota</taxon>
        <taxon>Bacilli</taxon>
        <taxon>Bacillales</taxon>
        <taxon>Bacillaceae</taxon>
        <taxon>Bacillus</taxon>
    </lineage>
</organism>
<dbReference type="EMBL" id="CP147404">
    <property type="protein sequence ID" value="WXB92521.1"/>
    <property type="molecule type" value="Genomic_DNA"/>
</dbReference>
<gene>
    <name evidence="2" type="ORF">WDJ61_14995</name>
</gene>
<dbReference type="PRINTS" id="PR00394">
    <property type="entry name" value="RHSPROTEIN"/>
</dbReference>
<dbReference type="Gene3D" id="2.180.10.10">
    <property type="entry name" value="RHS repeat-associated core"/>
    <property type="match status" value="1"/>
</dbReference>
<feature type="region of interest" description="Disordered" evidence="1">
    <location>
        <begin position="136"/>
        <end position="159"/>
    </location>
</feature>
<dbReference type="PANTHER" id="PTHR32305">
    <property type="match status" value="1"/>
</dbReference>
<dbReference type="RefSeq" id="WP_338751105.1">
    <property type="nucleotide sequence ID" value="NZ_CP147404.1"/>
</dbReference>
<dbReference type="NCBIfam" id="TIGR03696">
    <property type="entry name" value="Rhs_assc_core"/>
    <property type="match status" value="1"/>
</dbReference>
<evidence type="ECO:0000256" key="1">
    <source>
        <dbReference type="SAM" id="MobiDB-lite"/>
    </source>
</evidence>
<name>A0ABZ2N551_9BACI</name>
<dbReference type="PANTHER" id="PTHR32305:SF17">
    <property type="entry name" value="TRNA NUCLEASE WAPA"/>
    <property type="match status" value="1"/>
</dbReference>